<name>A0A0A9W091_LYGHE</name>
<protein>
    <submittedName>
        <fullName evidence="8">CKLF-like MARVEL transmembrane domain-containing protein 4</fullName>
    </submittedName>
</protein>
<evidence type="ECO:0000313" key="10">
    <source>
        <dbReference type="EMBL" id="JAP97398.1"/>
    </source>
</evidence>
<proteinExistence type="predicted"/>
<dbReference type="EMBL" id="GBRD01009238">
    <property type="protein sequence ID" value="JAG56583.1"/>
    <property type="molecule type" value="Transcribed_RNA"/>
</dbReference>
<evidence type="ECO:0000256" key="4">
    <source>
        <dbReference type="ARBA" id="ARBA00023136"/>
    </source>
</evidence>
<keyword evidence="2 5" id="KW-0812">Transmembrane</keyword>
<dbReference type="GO" id="GO:0016020">
    <property type="term" value="C:membrane"/>
    <property type="evidence" value="ECO:0007669"/>
    <property type="project" value="UniProtKB-SubCell"/>
</dbReference>
<evidence type="ECO:0000256" key="3">
    <source>
        <dbReference type="ARBA" id="ARBA00022989"/>
    </source>
</evidence>
<dbReference type="AlphaFoldDB" id="A0A0A9W091"/>
<feature type="transmembrane region" description="Helical" evidence="6">
    <location>
        <begin position="133"/>
        <end position="150"/>
    </location>
</feature>
<gene>
    <name evidence="8" type="primary">Cmtm4</name>
    <name evidence="10" type="synonym">Cmtm4_1</name>
    <name evidence="8" type="ORF">CM83_77317</name>
    <name evidence="10" type="ORF">g.50973</name>
</gene>
<dbReference type="InterPro" id="IPR050578">
    <property type="entry name" value="MARVEL-CKLF_proteins"/>
</dbReference>
<dbReference type="InterPro" id="IPR008253">
    <property type="entry name" value="Marvel"/>
</dbReference>
<evidence type="ECO:0000256" key="5">
    <source>
        <dbReference type="PROSITE-ProRule" id="PRU00581"/>
    </source>
</evidence>
<dbReference type="PANTHER" id="PTHR22776">
    <property type="entry name" value="MARVEL-CONTAINING POTENTIAL LIPID RAFT-ASSOCIATED PROTEIN"/>
    <property type="match status" value="1"/>
</dbReference>
<sequence>MMQHTPSPPGPTTTTTVTTSNTNVQTNIRYDPSYVKTVPGMLKCVQIILSLLVFICVSFSVYSAFGRLSFMSFICGLGFWLTGILLAFYLFHVIEKFYSIPWLKIEFGYCIIWTLFLMIGSTLSFAYLDAASIFGVVGFFGYLNMIAYGYDGFLKFKGIQNNEIAQGERTTSKNTTNSTVPPAY</sequence>
<evidence type="ECO:0000256" key="2">
    <source>
        <dbReference type="ARBA" id="ARBA00022692"/>
    </source>
</evidence>
<evidence type="ECO:0000256" key="1">
    <source>
        <dbReference type="ARBA" id="ARBA00004141"/>
    </source>
</evidence>
<reference evidence="8" key="1">
    <citation type="journal article" date="2014" name="PLoS ONE">
        <title>Transcriptome-Based Identification of ABC Transporters in the Western Tarnished Plant Bug Lygus hesperus.</title>
        <authorList>
            <person name="Hull J.J."/>
            <person name="Chaney K."/>
            <person name="Geib S.M."/>
            <person name="Fabrick J.A."/>
            <person name="Brent C.S."/>
            <person name="Walsh D."/>
            <person name="Lavine L.C."/>
        </authorList>
    </citation>
    <scope>NUCLEOTIDE SEQUENCE</scope>
</reference>
<dbReference type="PANTHER" id="PTHR22776:SF49">
    <property type="entry name" value="MARVEL DOMAIN-CONTAINING PROTEIN"/>
    <property type="match status" value="1"/>
</dbReference>
<reference evidence="9" key="3">
    <citation type="submission" date="2014-09" db="EMBL/GenBank/DDBJ databases">
        <authorList>
            <person name="Magalhaes I.L.F."/>
            <person name="Oliveira U."/>
            <person name="Santos F.R."/>
            <person name="Vidigal T.H.D.A."/>
            <person name="Brescovit A.D."/>
            <person name="Santos A.J."/>
        </authorList>
    </citation>
    <scope>NUCLEOTIDE SEQUENCE</scope>
</reference>
<accession>A0A0A9W091</accession>
<evidence type="ECO:0000313" key="9">
    <source>
        <dbReference type="EMBL" id="JAG56583.1"/>
    </source>
</evidence>
<feature type="transmembrane region" description="Helical" evidence="6">
    <location>
        <begin position="71"/>
        <end position="94"/>
    </location>
</feature>
<reference evidence="10" key="4">
    <citation type="journal article" date="2016" name="Gigascience">
        <title>De novo construction of an expanded transcriptome assembly for the western tarnished plant bug, Lygus hesperus.</title>
        <authorList>
            <person name="Tassone E.E."/>
            <person name="Geib S.M."/>
            <person name="Hall B."/>
            <person name="Fabrick J.A."/>
            <person name="Brent C.S."/>
            <person name="Hull J.J."/>
        </authorList>
    </citation>
    <scope>NUCLEOTIDE SEQUENCE</scope>
</reference>
<evidence type="ECO:0000313" key="8">
    <source>
        <dbReference type="EMBL" id="JAG01852.1"/>
    </source>
</evidence>
<dbReference type="EMBL" id="GDHC01021230">
    <property type="protein sequence ID" value="JAP97398.1"/>
    <property type="molecule type" value="Transcribed_RNA"/>
</dbReference>
<keyword evidence="3 6" id="KW-1133">Transmembrane helix</keyword>
<feature type="transmembrane region" description="Helical" evidence="6">
    <location>
        <begin position="106"/>
        <end position="127"/>
    </location>
</feature>
<dbReference type="EMBL" id="GBHO01041752">
    <property type="protein sequence ID" value="JAG01852.1"/>
    <property type="molecule type" value="Transcribed_RNA"/>
</dbReference>
<comment type="subcellular location">
    <subcellularLocation>
        <location evidence="1">Membrane</location>
        <topology evidence="1">Multi-pass membrane protein</topology>
    </subcellularLocation>
</comment>
<feature type="domain" description="MARVEL" evidence="7">
    <location>
        <begin position="34"/>
        <end position="160"/>
    </location>
</feature>
<dbReference type="PROSITE" id="PS51225">
    <property type="entry name" value="MARVEL"/>
    <property type="match status" value="1"/>
</dbReference>
<reference evidence="8" key="2">
    <citation type="submission" date="2014-07" db="EMBL/GenBank/DDBJ databases">
        <authorList>
            <person name="Hull J."/>
        </authorList>
    </citation>
    <scope>NUCLEOTIDE SEQUENCE</scope>
</reference>
<dbReference type="Pfam" id="PF01284">
    <property type="entry name" value="MARVEL"/>
    <property type="match status" value="1"/>
</dbReference>
<evidence type="ECO:0000256" key="6">
    <source>
        <dbReference type="SAM" id="Phobius"/>
    </source>
</evidence>
<feature type="transmembrane region" description="Helical" evidence="6">
    <location>
        <begin position="44"/>
        <end position="65"/>
    </location>
</feature>
<organism evidence="8">
    <name type="scientific">Lygus hesperus</name>
    <name type="common">Western plant bug</name>
    <dbReference type="NCBI Taxonomy" id="30085"/>
    <lineage>
        <taxon>Eukaryota</taxon>
        <taxon>Metazoa</taxon>
        <taxon>Ecdysozoa</taxon>
        <taxon>Arthropoda</taxon>
        <taxon>Hexapoda</taxon>
        <taxon>Insecta</taxon>
        <taxon>Pterygota</taxon>
        <taxon>Neoptera</taxon>
        <taxon>Paraneoptera</taxon>
        <taxon>Hemiptera</taxon>
        <taxon>Heteroptera</taxon>
        <taxon>Panheteroptera</taxon>
        <taxon>Cimicomorpha</taxon>
        <taxon>Miridae</taxon>
        <taxon>Mirini</taxon>
        <taxon>Lygus</taxon>
    </lineage>
</organism>
<evidence type="ECO:0000259" key="7">
    <source>
        <dbReference type="PROSITE" id="PS51225"/>
    </source>
</evidence>
<keyword evidence="4 5" id="KW-0472">Membrane</keyword>